<dbReference type="PANTHER" id="PTHR37299:SF1">
    <property type="entry name" value="STAGE 0 SPORULATION PROTEIN A HOMOLOG"/>
    <property type="match status" value="1"/>
</dbReference>
<evidence type="ECO:0000313" key="4">
    <source>
        <dbReference type="Proteomes" id="UP000069771"/>
    </source>
</evidence>
<dbReference type="PANTHER" id="PTHR37299">
    <property type="entry name" value="TRANSCRIPTIONAL REGULATOR-RELATED"/>
    <property type="match status" value="1"/>
</dbReference>
<dbReference type="EMBL" id="CP011391">
    <property type="protein sequence ID" value="AMK53819.1"/>
    <property type="molecule type" value="Genomic_DNA"/>
</dbReference>
<keyword evidence="4" id="KW-1185">Reference proteome</keyword>
<dbReference type="PROSITE" id="PS50930">
    <property type="entry name" value="HTH_LYTTR"/>
    <property type="match status" value="1"/>
</dbReference>
<sequence>MFKAVTDVEDTGYAGWIRDVINDAAGFASVAFSQTGPEWEGVADADLFIAGISLKQQDKLERLKELVRKHPNLTLVLAASDTEDILDAWKVESAAFLRGKRNPARLASVVRDVQARVDEQKGHKLQMTWKNVLRFIPMEQIVSIEKDLRKTNVCLADGEVCTSYMRMDDVLEQLDENFIRIHFSCIINRRYLQEVRRDCVILRDGRHLPVSRTYARNLAPLMKDAS</sequence>
<dbReference type="OrthoDB" id="9809318at2"/>
<dbReference type="STRING" id="1702221.AALO17_06850"/>
<evidence type="ECO:0000313" key="3">
    <source>
        <dbReference type="EMBL" id="OLU44398.1"/>
    </source>
</evidence>
<dbReference type="EMBL" id="MPJZ01000071">
    <property type="protein sequence ID" value="OLU44398.1"/>
    <property type="molecule type" value="Genomic_DNA"/>
</dbReference>
<dbReference type="GeneID" id="78477500"/>
<dbReference type="RefSeq" id="WP_067555455.1">
    <property type="nucleotide sequence ID" value="NZ_CALFTW010000083.1"/>
</dbReference>
<dbReference type="InterPro" id="IPR007492">
    <property type="entry name" value="LytTR_DNA-bd_dom"/>
</dbReference>
<reference evidence="3 5" key="2">
    <citation type="submission" date="2016-11" db="EMBL/GenBank/DDBJ databases">
        <title>Description of two novel members of the family Erysipelotrichaceae: Ileibacterium lipovorans gen. nov., sp. nov. and Dubosiella newyorkensis, gen. nov., sp. nov.</title>
        <authorList>
            <person name="Cox L.M."/>
            <person name="Sohn J."/>
            <person name="Tyrrell K.L."/>
            <person name="Citron D.M."/>
            <person name="Lawson P.A."/>
            <person name="Patel N.B."/>
            <person name="Iizumi T."/>
            <person name="Perez-Perez G.I."/>
            <person name="Goldstein E.J."/>
            <person name="Blaser M.J."/>
        </authorList>
    </citation>
    <scope>NUCLEOTIDE SEQUENCE [LARGE SCALE GENOMIC DNA]</scope>
    <source>
        <strain evidence="3 5">NYU-BL-K8</strain>
    </source>
</reference>
<dbReference type="Proteomes" id="UP000186758">
    <property type="component" value="Unassembled WGS sequence"/>
</dbReference>
<protein>
    <recommendedName>
        <fullName evidence="1">HTH LytTR-type domain-containing protein</fullName>
    </recommendedName>
</protein>
<dbReference type="GO" id="GO:0000156">
    <property type="term" value="F:phosphorelay response regulator activity"/>
    <property type="evidence" value="ECO:0007669"/>
    <property type="project" value="InterPro"/>
</dbReference>
<dbReference type="Proteomes" id="UP000069771">
    <property type="component" value="Chromosome"/>
</dbReference>
<proteinExistence type="predicted"/>
<evidence type="ECO:0000259" key="1">
    <source>
        <dbReference type="PROSITE" id="PS50930"/>
    </source>
</evidence>
<accession>A0A140DT42</accession>
<dbReference type="Gene3D" id="2.40.50.1020">
    <property type="entry name" value="LytTr DNA-binding domain"/>
    <property type="match status" value="1"/>
</dbReference>
<dbReference type="SMART" id="SM00850">
    <property type="entry name" value="LytTR"/>
    <property type="match status" value="1"/>
</dbReference>
<dbReference type="Pfam" id="PF04397">
    <property type="entry name" value="LytTR"/>
    <property type="match status" value="1"/>
</dbReference>
<name>A0A140DT42_9FIRM</name>
<evidence type="ECO:0000313" key="5">
    <source>
        <dbReference type="Proteomes" id="UP000186758"/>
    </source>
</evidence>
<dbReference type="InterPro" id="IPR046947">
    <property type="entry name" value="LytR-like"/>
</dbReference>
<dbReference type="AlphaFoldDB" id="A0A140DT42"/>
<reference evidence="2 4" key="1">
    <citation type="journal article" date="2016" name="Gut Pathog.">
        <title>Whole genome sequencing of "Faecalibaculum rodentium" ALO17, isolated from C57BL/6J laboratory mouse feces.</title>
        <authorList>
            <person name="Lim S."/>
            <person name="Chang D.H."/>
            <person name="Ahn S."/>
            <person name="Kim B.C."/>
        </authorList>
    </citation>
    <scope>NUCLEOTIDE SEQUENCE [LARGE SCALE GENOMIC DNA]</scope>
    <source>
        <strain evidence="2 4">Alo17</strain>
    </source>
</reference>
<dbReference type="KEGG" id="fro:AALO17_06850"/>
<evidence type="ECO:0000313" key="2">
    <source>
        <dbReference type="EMBL" id="AMK53819.1"/>
    </source>
</evidence>
<organism evidence="2 4">
    <name type="scientific">Faecalibaculum rodentium</name>
    <dbReference type="NCBI Taxonomy" id="1702221"/>
    <lineage>
        <taxon>Bacteria</taxon>
        <taxon>Bacillati</taxon>
        <taxon>Bacillota</taxon>
        <taxon>Erysipelotrichia</taxon>
        <taxon>Erysipelotrichales</taxon>
        <taxon>Erysipelotrichaceae</taxon>
        <taxon>Faecalibaculum</taxon>
    </lineage>
</organism>
<gene>
    <name evidence="2" type="ORF">AALO17_06850</name>
    <name evidence="3" type="ORF">BO223_08470</name>
</gene>
<feature type="domain" description="HTH LytTR-type" evidence="1">
    <location>
        <begin position="136"/>
        <end position="224"/>
    </location>
</feature>
<dbReference type="GO" id="GO:0003677">
    <property type="term" value="F:DNA binding"/>
    <property type="evidence" value="ECO:0007669"/>
    <property type="project" value="InterPro"/>
</dbReference>